<evidence type="ECO:0000256" key="2">
    <source>
        <dbReference type="ARBA" id="ARBA00004613"/>
    </source>
</evidence>
<proteinExistence type="predicted"/>
<dbReference type="Pfam" id="PF20147">
    <property type="entry name" value="Crinkler"/>
    <property type="match status" value="1"/>
</dbReference>
<name>A0A2I1H1D0_9GLOM</name>
<dbReference type="EMBL" id="LLXI01001255">
    <property type="protein sequence ID" value="PKY52703.1"/>
    <property type="molecule type" value="Genomic_DNA"/>
</dbReference>
<organism evidence="6 7">
    <name type="scientific">Rhizophagus irregularis</name>
    <dbReference type="NCBI Taxonomy" id="588596"/>
    <lineage>
        <taxon>Eukaryota</taxon>
        <taxon>Fungi</taxon>
        <taxon>Fungi incertae sedis</taxon>
        <taxon>Mucoromycota</taxon>
        <taxon>Glomeromycotina</taxon>
        <taxon>Glomeromycetes</taxon>
        <taxon>Glomerales</taxon>
        <taxon>Glomeraceae</taxon>
        <taxon>Rhizophagus</taxon>
    </lineage>
</organism>
<gene>
    <name evidence="6" type="ORF">RhiirA4_470500</name>
</gene>
<dbReference type="AlphaFoldDB" id="A0A2I1H1D0"/>
<feature type="domain" description="Crinkler effector protein N-terminal" evidence="5">
    <location>
        <begin position="52"/>
        <end position="95"/>
    </location>
</feature>
<dbReference type="GO" id="GO:0043657">
    <property type="term" value="C:host cell"/>
    <property type="evidence" value="ECO:0007669"/>
    <property type="project" value="UniProtKB-SubCell"/>
</dbReference>
<evidence type="ECO:0000256" key="4">
    <source>
        <dbReference type="SAM" id="MobiDB-lite"/>
    </source>
</evidence>
<dbReference type="VEuPathDB" id="FungiDB:RhiirA1_511205"/>
<evidence type="ECO:0000256" key="3">
    <source>
        <dbReference type="ARBA" id="ARBA00022525"/>
    </source>
</evidence>
<keyword evidence="3" id="KW-0964">Secreted</keyword>
<dbReference type="VEuPathDB" id="FungiDB:FUN_022187"/>
<dbReference type="GO" id="GO:0005576">
    <property type="term" value="C:extracellular region"/>
    <property type="evidence" value="ECO:0007669"/>
    <property type="project" value="UniProtKB-SubCell"/>
</dbReference>
<comment type="subcellular location">
    <subcellularLocation>
        <location evidence="1">Host cell</location>
    </subcellularLocation>
    <subcellularLocation>
        <location evidence="2">Secreted</location>
    </subcellularLocation>
</comment>
<dbReference type="InterPro" id="IPR045379">
    <property type="entry name" value="Crinkler_N"/>
</dbReference>
<comment type="caution">
    <text evidence="6">The sequence shown here is derived from an EMBL/GenBank/DDBJ whole genome shotgun (WGS) entry which is preliminary data.</text>
</comment>
<accession>A0A2I1H1D0</accession>
<reference evidence="6 7" key="1">
    <citation type="submission" date="2015-10" db="EMBL/GenBank/DDBJ databases">
        <title>Genome analyses suggest a sexual origin of heterokaryosis in a supposedly ancient asexual fungus.</title>
        <authorList>
            <person name="Ropars J."/>
            <person name="Sedzielewska K."/>
            <person name="Noel J."/>
            <person name="Charron P."/>
            <person name="Farinelli L."/>
            <person name="Marton T."/>
            <person name="Kruger M."/>
            <person name="Pelin A."/>
            <person name="Brachmann A."/>
            <person name="Corradi N."/>
        </authorList>
    </citation>
    <scope>NUCLEOTIDE SEQUENCE [LARGE SCALE GENOMIC DNA]</scope>
    <source>
        <strain evidence="6 7">A4</strain>
    </source>
</reference>
<evidence type="ECO:0000256" key="1">
    <source>
        <dbReference type="ARBA" id="ARBA00004340"/>
    </source>
</evidence>
<evidence type="ECO:0000313" key="7">
    <source>
        <dbReference type="Proteomes" id="UP000234323"/>
    </source>
</evidence>
<feature type="region of interest" description="Disordered" evidence="4">
    <location>
        <begin position="219"/>
        <end position="242"/>
    </location>
</feature>
<sequence length="333" mass="38035">MDMFDNLIDITQQALDLLKEQKKSRNINWVQGVERNFNQIKTMVNEQAMPTITLNCLVVGENPYEIAFNIKMNLTKAVSELKEAIKTKKQAFRIPASRRPVKAKRTIVIEAMVGVLQLIGKPSYNFKFKLATTTTNITTLGKALSDDSELEGIARRFLRQNEFFENDKAKLYFLRKKRKDEVKICTETTLSMANERLGITNEIAHQNSLDRLKEIAEKESLSDEGDYEEPGDEDKPSKENPRQVFLSKSRVATPKPCYFDGLPIHAGYSLMTEDWIIDGVNLSNNLKGTGLVSKRFHQQVVLDGIRLTHYSLFFSIVRSLQLFGNGMYIADKR</sequence>
<evidence type="ECO:0000313" key="6">
    <source>
        <dbReference type="EMBL" id="PKY52703.1"/>
    </source>
</evidence>
<dbReference type="Proteomes" id="UP000234323">
    <property type="component" value="Unassembled WGS sequence"/>
</dbReference>
<evidence type="ECO:0000259" key="5">
    <source>
        <dbReference type="Pfam" id="PF20147"/>
    </source>
</evidence>
<feature type="compositionally biased region" description="Acidic residues" evidence="4">
    <location>
        <begin position="222"/>
        <end position="232"/>
    </location>
</feature>
<protein>
    <recommendedName>
        <fullName evidence="5">Crinkler effector protein N-terminal domain-containing protein</fullName>
    </recommendedName>
</protein>
<keyword evidence="7" id="KW-1185">Reference proteome</keyword>